<dbReference type="PANTHER" id="PTHR42830">
    <property type="entry name" value="OSMOTICALLY INDUCIBLE FAMILY PROTEIN"/>
    <property type="match status" value="1"/>
</dbReference>
<dbReference type="RefSeq" id="WP_088443237.1">
    <property type="nucleotide sequence ID" value="NZ_BMMC01000011.1"/>
</dbReference>
<dbReference type="InterPro" id="IPR052707">
    <property type="entry name" value="OsmC_Ohr_Peroxiredoxin"/>
</dbReference>
<dbReference type="GO" id="GO:0006979">
    <property type="term" value="P:response to oxidative stress"/>
    <property type="evidence" value="ECO:0007669"/>
    <property type="project" value="InterPro"/>
</dbReference>
<name>A0A246JQB8_9SPHN</name>
<organism evidence="1 2">
    <name type="scientific">Sphingopyxis bauzanensis</name>
    <dbReference type="NCBI Taxonomy" id="651663"/>
    <lineage>
        <taxon>Bacteria</taxon>
        <taxon>Pseudomonadati</taxon>
        <taxon>Pseudomonadota</taxon>
        <taxon>Alphaproteobacteria</taxon>
        <taxon>Sphingomonadales</taxon>
        <taxon>Sphingomonadaceae</taxon>
        <taxon>Sphingopyxis</taxon>
    </lineage>
</organism>
<dbReference type="Pfam" id="PF02566">
    <property type="entry name" value="OsmC"/>
    <property type="match status" value="1"/>
</dbReference>
<reference evidence="1 2" key="1">
    <citation type="journal article" date="2010" name="Int. J. Syst. Evol. Microbiol.">
        <title>Sphingopyxis bauzanensis sp. nov., a psychrophilic bacterium isolated from soil.</title>
        <authorList>
            <person name="Zhang D.C."/>
            <person name="Liu H.C."/>
            <person name="Xin Y.H."/>
            <person name="Zhou Y.G."/>
            <person name="Schinner F."/>
            <person name="Margesin R."/>
        </authorList>
    </citation>
    <scope>NUCLEOTIDE SEQUENCE [LARGE SCALE GENOMIC DNA]</scope>
    <source>
        <strain evidence="1 2">DSM 22271</strain>
    </source>
</reference>
<dbReference type="InterPro" id="IPR003718">
    <property type="entry name" value="OsmC/Ohr_fam"/>
</dbReference>
<dbReference type="AlphaFoldDB" id="A0A246JQB8"/>
<evidence type="ECO:0000313" key="2">
    <source>
        <dbReference type="Proteomes" id="UP000197361"/>
    </source>
</evidence>
<keyword evidence="2" id="KW-1185">Reference proteome</keyword>
<dbReference type="GO" id="GO:0004601">
    <property type="term" value="F:peroxidase activity"/>
    <property type="evidence" value="ECO:0007669"/>
    <property type="project" value="InterPro"/>
</dbReference>
<gene>
    <name evidence="1" type="ORF">CDQ92_18025</name>
</gene>
<protein>
    <submittedName>
        <fullName evidence="1">OsmC family peroxiredoxin</fullName>
    </submittedName>
</protein>
<dbReference type="InterPro" id="IPR015946">
    <property type="entry name" value="KH_dom-like_a/b"/>
</dbReference>
<evidence type="ECO:0000313" key="1">
    <source>
        <dbReference type="EMBL" id="OWQ94936.1"/>
    </source>
</evidence>
<dbReference type="NCBIfam" id="TIGR03562">
    <property type="entry name" value="osmo_induc_OsmC"/>
    <property type="match status" value="1"/>
</dbReference>
<accession>A0A246JQB8</accession>
<dbReference type="Proteomes" id="UP000197361">
    <property type="component" value="Unassembled WGS sequence"/>
</dbReference>
<dbReference type="OrthoDB" id="9807532at2"/>
<dbReference type="PANTHER" id="PTHR42830:SF1">
    <property type="entry name" value="OSMOTICALLY INDUCIBLE FAMILY PROTEIN"/>
    <property type="match status" value="1"/>
</dbReference>
<comment type="caution">
    <text evidence="1">The sequence shown here is derived from an EMBL/GenBank/DDBJ whole genome shotgun (WGS) entry which is preliminary data.</text>
</comment>
<dbReference type="InterPro" id="IPR019904">
    <property type="entry name" value="Peroxiredoxin_OsmC"/>
</dbReference>
<dbReference type="InterPro" id="IPR036102">
    <property type="entry name" value="OsmC/Ohrsf"/>
</dbReference>
<dbReference type="SUPFAM" id="SSF82784">
    <property type="entry name" value="OsmC-like"/>
    <property type="match status" value="1"/>
</dbReference>
<dbReference type="EMBL" id="NISK01000004">
    <property type="protein sequence ID" value="OWQ94936.1"/>
    <property type="molecule type" value="Genomic_DNA"/>
</dbReference>
<proteinExistence type="predicted"/>
<dbReference type="Gene3D" id="3.30.300.20">
    <property type="match status" value="1"/>
</dbReference>
<sequence length="142" mass="14793">MTVNRASARYEGFGKEGKGSITTKSGVLDKQPYGFGTRFEGLPGTNPEELIAAAHAACFTMALSFGLARAGYAGDTLETSAAVTLDQIDGGFEISQSALTLVAKVPGIGADKFAAIAKEAEMNCPVSKLLDCEITLEHSLES</sequence>